<sequence length="551" mass="60906" precursor="true">MKKKRLLLIALVAVGGVMAVAYASVGPGKQESIELVDAFDTDENGWLDDDERSRARDEVRSSRAFQFDVRTIAARFSHAGGMPAVSTGGQVAKSETPAQQGDLYDTSVLRTIFIDFDTDDWEAELEDFHNTDVDLAAELTVDGQTYPGCGIRFRGASSYDHVGTGYKRSFNIAMDMADPKQRLMGYKTLNLLNAHGDDSMMSTVLYSHIARQYIPAPKANFVRVVINGEDWGIYTNAQQYNKDFLKENYDTKKGARWKVHGSPRGGGGLDYRGDDLKAYGHPYEIKSGGEKATAKLMQFCKVLNETSTEQLPEKLEAICDVDGLLWFLALDVGLINGDGYWVRASDYSIYLGKDDKFHFIPHDMNEAFRPARGGPGGPGGRGGFGFGGFDLPSFGFGGPPRRDDRSEHGPGGRRQADGESSPVGLDPFTAMNDADKPLYSKVLAVPAYRDQFLANLKTLANESLDWETLEPFVQSQFQLIAPVVKTETHALTTYERFVATTSGDANGKQEFEPEQRGPRNRPPLKDFVQGRSEYLKRYVADRVEVESPAGE</sequence>
<dbReference type="OrthoDB" id="3235126at2"/>
<evidence type="ECO:0000256" key="2">
    <source>
        <dbReference type="SAM" id="SignalP"/>
    </source>
</evidence>
<evidence type="ECO:0000313" key="3">
    <source>
        <dbReference type="EMBL" id="TWU62145.1"/>
    </source>
</evidence>
<dbReference type="EMBL" id="SJPZ01000002">
    <property type="protein sequence ID" value="TWU62145.1"/>
    <property type="molecule type" value="Genomic_DNA"/>
</dbReference>
<organism evidence="3 4">
    <name type="scientific">Crateriforma conspicua</name>
    <dbReference type="NCBI Taxonomy" id="2527996"/>
    <lineage>
        <taxon>Bacteria</taxon>
        <taxon>Pseudomonadati</taxon>
        <taxon>Planctomycetota</taxon>
        <taxon>Planctomycetia</taxon>
        <taxon>Planctomycetales</taxon>
        <taxon>Planctomycetaceae</taxon>
        <taxon>Crateriforma</taxon>
    </lineage>
</organism>
<protein>
    <submittedName>
        <fullName evidence="3">CotH protein</fullName>
    </submittedName>
</protein>
<dbReference type="PANTHER" id="PTHR40050:SF1">
    <property type="entry name" value="INNER SPORE COAT PROTEIN H"/>
    <property type="match status" value="1"/>
</dbReference>
<feature type="compositionally biased region" description="Basic and acidic residues" evidence="1">
    <location>
        <begin position="507"/>
        <end position="517"/>
    </location>
</feature>
<dbReference type="RefSeq" id="WP_146414873.1">
    <property type="nucleotide sequence ID" value="NZ_SJPZ01000002.1"/>
</dbReference>
<keyword evidence="2" id="KW-0732">Signal</keyword>
<accession>A0A5C6FIS8</accession>
<name>A0A5C6FIS8_9PLAN</name>
<dbReference type="Proteomes" id="UP000316476">
    <property type="component" value="Unassembled WGS sequence"/>
</dbReference>
<feature type="region of interest" description="Disordered" evidence="1">
    <location>
        <begin position="397"/>
        <end position="429"/>
    </location>
</feature>
<feature type="region of interest" description="Disordered" evidence="1">
    <location>
        <begin position="501"/>
        <end position="526"/>
    </location>
</feature>
<reference evidence="3 4" key="1">
    <citation type="submission" date="2019-02" db="EMBL/GenBank/DDBJ databases">
        <title>Deep-cultivation of Planctomycetes and their phenomic and genomic characterization uncovers novel biology.</title>
        <authorList>
            <person name="Wiegand S."/>
            <person name="Jogler M."/>
            <person name="Boedeker C."/>
            <person name="Pinto D."/>
            <person name="Vollmers J."/>
            <person name="Rivas-Marin E."/>
            <person name="Kohn T."/>
            <person name="Peeters S.H."/>
            <person name="Heuer A."/>
            <person name="Rast P."/>
            <person name="Oberbeckmann S."/>
            <person name="Bunk B."/>
            <person name="Jeske O."/>
            <person name="Meyerdierks A."/>
            <person name="Storesund J.E."/>
            <person name="Kallscheuer N."/>
            <person name="Luecker S."/>
            <person name="Lage O.M."/>
            <person name="Pohl T."/>
            <person name="Merkel B.J."/>
            <person name="Hornburger P."/>
            <person name="Mueller R.-W."/>
            <person name="Bruemmer F."/>
            <person name="Labrenz M."/>
            <person name="Spormann A.M."/>
            <person name="Op Den Camp H."/>
            <person name="Overmann J."/>
            <person name="Amann R."/>
            <person name="Jetten M.S.M."/>
            <person name="Mascher T."/>
            <person name="Medema M.H."/>
            <person name="Devos D.P."/>
            <person name="Kaster A.-K."/>
            <person name="Ovreas L."/>
            <person name="Rohde M."/>
            <person name="Galperin M.Y."/>
            <person name="Jogler C."/>
        </authorList>
    </citation>
    <scope>NUCLEOTIDE SEQUENCE [LARGE SCALE GENOMIC DNA]</scope>
    <source>
        <strain evidence="3 4">V7</strain>
    </source>
</reference>
<dbReference type="PANTHER" id="PTHR40050">
    <property type="entry name" value="INNER SPORE COAT PROTEIN H"/>
    <property type="match status" value="1"/>
</dbReference>
<gene>
    <name evidence="3" type="ORF">V7x_38740</name>
</gene>
<feature type="chain" id="PRO_5023044971" evidence="2">
    <location>
        <begin position="24"/>
        <end position="551"/>
    </location>
</feature>
<evidence type="ECO:0000313" key="4">
    <source>
        <dbReference type="Proteomes" id="UP000316476"/>
    </source>
</evidence>
<feature type="signal peptide" evidence="2">
    <location>
        <begin position="1"/>
        <end position="23"/>
    </location>
</feature>
<dbReference type="AlphaFoldDB" id="A0A5C6FIS8"/>
<comment type="caution">
    <text evidence="3">The sequence shown here is derived from an EMBL/GenBank/DDBJ whole genome shotgun (WGS) entry which is preliminary data.</text>
</comment>
<evidence type="ECO:0000256" key="1">
    <source>
        <dbReference type="SAM" id="MobiDB-lite"/>
    </source>
</evidence>
<feature type="compositionally biased region" description="Basic and acidic residues" evidence="1">
    <location>
        <begin position="400"/>
        <end position="417"/>
    </location>
</feature>
<proteinExistence type="predicted"/>
<dbReference type="InterPro" id="IPR014867">
    <property type="entry name" value="Spore_coat_CotH_CotH2/3/7"/>
</dbReference>
<dbReference type="Pfam" id="PF08757">
    <property type="entry name" value="CotH"/>
    <property type="match status" value="1"/>
</dbReference>